<dbReference type="GO" id="GO:0002376">
    <property type="term" value="P:immune system process"/>
    <property type="evidence" value="ECO:0007669"/>
    <property type="project" value="UniProtKB-KW"/>
</dbReference>
<feature type="domain" description="N-acetylmuramoyl-L-alanine amidase" evidence="4">
    <location>
        <begin position="193"/>
        <end position="330"/>
    </location>
</feature>
<feature type="signal peptide" evidence="3">
    <location>
        <begin position="1"/>
        <end position="16"/>
    </location>
</feature>
<dbReference type="Pfam" id="PF01510">
    <property type="entry name" value="Amidase_2"/>
    <property type="match status" value="1"/>
</dbReference>
<dbReference type="PANTHER" id="PTHR11022">
    <property type="entry name" value="PEPTIDOGLYCAN RECOGNITION PROTEIN"/>
    <property type="match status" value="1"/>
</dbReference>
<organism evidence="6 7">
    <name type="scientific">Magallana gigas</name>
    <name type="common">Pacific oyster</name>
    <name type="synonym">Crassostrea gigas</name>
    <dbReference type="NCBI Taxonomy" id="29159"/>
    <lineage>
        <taxon>Eukaryota</taxon>
        <taxon>Metazoa</taxon>
        <taxon>Spiralia</taxon>
        <taxon>Lophotrochozoa</taxon>
        <taxon>Mollusca</taxon>
        <taxon>Bivalvia</taxon>
        <taxon>Autobranchia</taxon>
        <taxon>Pteriomorphia</taxon>
        <taxon>Ostreida</taxon>
        <taxon>Ostreoidea</taxon>
        <taxon>Ostreidae</taxon>
        <taxon>Magallana</taxon>
    </lineage>
</organism>
<dbReference type="InterPro" id="IPR006619">
    <property type="entry name" value="PGRP_domain_met/bac"/>
</dbReference>
<dbReference type="PANTHER" id="PTHR11022:SF41">
    <property type="entry name" value="PEPTIDOGLYCAN-RECOGNITION PROTEIN LC-RELATED"/>
    <property type="match status" value="1"/>
</dbReference>
<dbReference type="SMART" id="SM00701">
    <property type="entry name" value="PGRP"/>
    <property type="match status" value="1"/>
</dbReference>
<dbReference type="InterPro" id="IPR036505">
    <property type="entry name" value="Amidase/PGRP_sf"/>
</dbReference>
<evidence type="ECO:0000313" key="7">
    <source>
        <dbReference type="Proteomes" id="UP000005408"/>
    </source>
</evidence>
<proteinExistence type="inferred from homology"/>
<dbReference type="CDD" id="cd06583">
    <property type="entry name" value="PGRP"/>
    <property type="match status" value="1"/>
</dbReference>
<keyword evidence="2" id="KW-0391">Immunity</keyword>
<dbReference type="Gene3D" id="3.40.80.10">
    <property type="entry name" value="Peptidoglycan recognition protein-like"/>
    <property type="match status" value="1"/>
</dbReference>
<evidence type="ECO:0008006" key="8">
    <source>
        <dbReference type="Google" id="ProtNLM"/>
    </source>
</evidence>
<dbReference type="Proteomes" id="UP000005408">
    <property type="component" value="Unassembled WGS sequence"/>
</dbReference>
<evidence type="ECO:0000259" key="5">
    <source>
        <dbReference type="SMART" id="SM00701"/>
    </source>
</evidence>
<dbReference type="SMART" id="SM00644">
    <property type="entry name" value="Ami_2"/>
    <property type="match status" value="1"/>
</dbReference>
<dbReference type="InterPro" id="IPR015510">
    <property type="entry name" value="PGRP"/>
</dbReference>
<sequence length="348" mass="36639">MLEVVYFTSVVLCVLGSDAPCLNDGGTCQYDHLPCPGGYVSGLCSGASNRRCCQSSGSDAPCLNTGGTCQYDHLSCPGGYVSGLCSGASNRRCCQGDDSACLDEGGTCQDDSLSCSGEYVSGLCSGASNRRCCIEDSACRARDGTCQDDSLSCPGEYLSGLCSGASNRRCCIGADSGMCSNVKVYSRATWGARDPTSVSAISTPVDLFFIHHTTGSRCYDFSTCAAKVRNTQNYHMNTKGWSDIGYSFLVGEDGAVYEGRGWNNVGAHTSGYNSQSFAAAVMGNFMTTKPNTAALNAVKNLIQCGVNLGHITSTYRLYGHRDVSTSSCPGDALYNEIKTWPDYSTAAP</sequence>
<dbReference type="InterPro" id="IPR002502">
    <property type="entry name" value="Amidase_domain"/>
</dbReference>
<accession>A0A8W8IPH3</accession>
<reference evidence="6" key="1">
    <citation type="submission" date="2022-08" db="UniProtKB">
        <authorList>
            <consortium name="EnsemblMetazoa"/>
        </authorList>
    </citation>
    <scope>IDENTIFICATION</scope>
    <source>
        <strain evidence="6">05x7-T-G4-1.051#20</strain>
    </source>
</reference>
<feature type="domain" description="Peptidoglycan recognition protein family" evidence="5">
    <location>
        <begin position="182"/>
        <end position="324"/>
    </location>
</feature>
<protein>
    <recommendedName>
        <fullName evidence="8">N-acetylmuramoyl-L-alanine amidase</fullName>
    </recommendedName>
</protein>
<dbReference type="SUPFAM" id="SSF55846">
    <property type="entry name" value="N-acetylmuramoyl-L-alanine amidase-like"/>
    <property type="match status" value="1"/>
</dbReference>
<dbReference type="GO" id="GO:0009253">
    <property type="term" value="P:peptidoglycan catabolic process"/>
    <property type="evidence" value="ECO:0007669"/>
    <property type="project" value="InterPro"/>
</dbReference>
<dbReference type="EnsemblMetazoa" id="G15092.1">
    <property type="protein sequence ID" value="G15092.1:cds"/>
    <property type="gene ID" value="G15092"/>
</dbReference>
<evidence type="ECO:0000256" key="2">
    <source>
        <dbReference type="ARBA" id="ARBA00022859"/>
    </source>
</evidence>
<comment type="similarity">
    <text evidence="1">Belongs to the N-acetylmuramoyl-L-alanine amidase 2 family.</text>
</comment>
<keyword evidence="3" id="KW-0732">Signal</keyword>
<feature type="chain" id="PRO_5042430860" description="N-acetylmuramoyl-L-alanine amidase" evidence="3">
    <location>
        <begin position="17"/>
        <end position="348"/>
    </location>
</feature>
<dbReference type="GO" id="GO:0008745">
    <property type="term" value="F:N-acetylmuramoyl-L-alanine amidase activity"/>
    <property type="evidence" value="ECO:0007669"/>
    <property type="project" value="InterPro"/>
</dbReference>
<evidence type="ECO:0000256" key="1">
    <source>
        <dbReference type="ARBA" id="ARBA00007553"/>
    </source>
</evidence>
<dbReference type="FunFam" id="3.40.80.10:FF:000001">
    <property type="entry name" value="Peptidoglycan recognition protein 1"/>
    <property type="match status" value="1"/>
</dbReference>
<evidence type="ECO:0000256" key="3">
    <source>
        <dbReference type="SAM" id="SignalP"/>
    </source>
</evidence>
<evidence type="ECO:0000259" key="4">
    <source>
        <dbReference type="SMART" id="SM00644"/>
    </source>
</evidence>
<dbReference type="AlphaFoldDB" id="A0A8W8IPH3"/>
<dbReference type="EnsemblMetazoa" id="G15092.2">
    <property type="protein sequence ID" value="G15092.2:cds"/>
    <property type="gene ID" value="G15092"/>
</dbReference>
<keyword evidence="7" id="KW-1185">Reference proteome</keyword>
<dbReference type="GO" id="GO:0008270">
    <property type="term" value="F:zinc ion binding"/>
    <property type="evidence" value="ECO:0007669"/>
    <property type="project" value="InterPro"/>
</dbReference>
<name>A0A8W8IPH3_MAGGI</name>
<evidence type="ECO:0000313" key="6">
    <source>
        <dbReference type="EnsemblMetazoa" id="G15092.2:cds"/>
    </source>
</evidence>